<keyword evidence="1" id="KW-0732">Signal</keyword>
<dbReference type="EMBL" id="PYVU01000014">
    <property type="protein sequence ID" value="PTB97434.1"/>
    <property type="molecule type" value="Genomic_DNA"/>
</dbReference>
<sequence>MLSVLLLSIGITAQAQQAITATGRDASGSGGSISYSAGQVVYTTNTDTSGRVSEGVQQPYEFFILGTKETESNISLLVFPNPTADNLTLKISDYNNEKLSYQLFDMQGKLLNKGPVRAQQTPIDTSNLLPATYFIYVVNQDNKYVQSFKIIKN</sequence>
<dbReference type="Pfam" id="PF18962">
    <property type="entry name" value="Por_Secre_tail"/>
    <property type="match status" value="1"/>
</dbReference>
<name>A0A2T4DUC0_9BACT</name>
<organism evidence="3 4">
    <name type="scientific">Marivirga lumbricoides</name>
    <dbReference type="NCBI Taxonomy" id="1046115"/>
    <lineage>
        <taxon>Bacteria</taxon>
        <taxon>Pseudomonadati</taxon>
        <taxon>Bacteroidota</taxon>
        <taxon>Cytophagia</taxon>
        <taxon>Cytophagales</taxon>
        <taxon>Marivirgaceae</taxon>
        <taxon>Marivirga</taxon>
    </lineage>
</organism>
<dbReference type="InterPro" id="IPR026444">
    <property type="entry name" value="Secre_tail"/>
</dbReference>
<dbReference type="NCBIfam" id="TIGR04183">
    <property type="entry name" value="Por_Secre_tail"/>
    <property type="match status" value="1"/>
</dbReference>
<proteinExistence type="predicted"/>
<gene>
    <name evidence="3" type="ORF">C9994_03000</name>
</gene>
<reference evidence="3 4" key="1">
    <citation type="submission" date="2018-03" db="EMBL/GenBank/DDBJ databases">
        <title>Cross-interface Injection: A General Nanoliter Liquid Handling Method Applied to Single Cells Genome Amplification Automated Nanoliter Liquid Handling Applied to Single Cell Multiple Displacement Amplification.</title>
        <authorList>
            <person name="Yun J."/>
            <person name="Xu P."/>
            <person name="Xu J."/>
            <person name="Dai X."/>
            <person name="Wang Y."/>
            <person name="Zheng X."/>
            <person name="Cao C."/>
            <person name="Yi Q."/>
            <person name="Zhu Y."/>
            <person name="Wang L."/>
            <person name="Dong Z."/>
            <person name="Huang Y."/>
            <person name="Huang L."/>
            <person name="Du W."/>
        </authorList>
    </citation>
    <scope>NUCLEOTIDE SEQUENCE [LARGE SCALE GENOMIC DNA]</scope>
    <source>
        <strain evidence="3 4">Z-D1-2</strain>
    </source>
</reference>
<evidence type="ECO:0000256" key="1">
    <source>
        <dbReference type="SAM" id="SignalP"/>
    </source>
</evidence>
<accession>A0A2T4DUC0</accession>
<feature type="domain" description="Secretion system C-terminal sorting" evidence="2">
    <location>
        <begin position="78"/>
        <end position="149"/>
    </location>
</feature>
<protein>
    <recommendedName>
        <fullName evidence="2">Secretion system C-terminal sorting domain-containing protein</fullName>
    </recommendedName>
</protein>
<evidence type="ECO:0000313" key="3">
    <source>
        <dbReference type="EMBL" id="PTB97434.1"/>
    </source>
</evidence>
<dbReference type="AlphaFoldDB" id="A0A2T4DUC0"/>
<comment type="caution">
    <text evidence="3">The sequence shown here is derived from an EMBL/GenBank/DDBJ whole genome shotgun (WGS) entry which is preliminary data.</text>
</comment>
<feature type="signal peptide" evidence="1">
    <location>
        <begin position="1"/>
        <end position="17"/>
    </location>
</feature>
<dbReference type="Proteomes" id="UP000240608">
    <property type="component" value="Unassembled WGS sequence"/>
</dbReference>
<feature type="chain" id="PRO_5015697777" description="Secretion system C-terminal sorting domain-containing protein" evidence="1">
    <location>
        <begin position="18"/>
        <end position="153"/>
    </location>
</feature>
<evidence type="ECO:0000313" key="4">
    <source>
        <dbReference type="Proteomes" id="UP000240608"/>
    </source>
</evidence>
<evidence type="ECO:0000259" key="2">
    <source>
        <dbReference type="Pfam" id="PF18962"/>
    </source>
</evidence>